<feature type="domain" description="HTH cro/C1-type" evidence="1">
    <location>
        <begin position="24"/>
        <end position="64"/>
    </location>
</feature>
<gene>
    <name evidence="2" type="ORF">SMD31_06030</name>
</gene>
<name>A0ABU5DVY5_9PROT</name>
<sequence>MAATDGFAQRLRGAVGEAGGATRVAQVSGIPLTTLNNYLAGRSEPKRPALAVLAQVLKRDIAWLVTGRSGGASFQTEDAVAIDAELLDQVMMAMLSLCAELGLKPARAHLGRRCAQIHNAIAATARDSTERQRMLEMALALQRQELAVRS</sequence>
<accession>A0ABU5DVY5</accession>
<dbReference type="Proteomes" id="UP001271769">
    <property type="component" value="Unassembled WGS sequence"/>
</dbReference>
<organism evidence="2 3">
    <name type="scientific">Dongia rigui</name>
    <dbReference type="NCBI Taxonomy" id="940149"/>
    <lineage>
        <taxon>Bacteria</taxon>
        <taxon>Pseudomonadati</taxon>
        <taxon>Pseudomonadota</taxon>
        <taxon>Alphaproteobacteria</taxon>
        <taxon>Rhodospirillales</taxon>
        <taxon>Dongiaceae</taxon>
        <taxon>Dongia</taxon>
    </lineage>
</organism>
<keyword evidence="3" id="KW-1185">Reference proteome</keyword>
<evidence type="ECO:0000313" key="3">
    <source>
        <dbReference type="Proteomes" id="UP001271769"/>
    </source>
</evidence>
<dbReference type="EMBL" id="JAXCLX010000001">
    <property type="protein sequence ID" value="MDY0871469.1"/>
    <property type="molecule type" value="Genomic_DNA"/>
</dbReference>
<dbReference type="PROSITE" id="PS50943">
    <property type="entry name" value="HTH_CROC1"/>
    <property type="match status" value="1"/>
</dbReference>
<reference evidence="2 3" key="1">
    <citation type="journal article" date="2013" name="Antonie Van Leeuwenhoek">
        <title>Dongia rigui sp. nov., isolated from freshwater of a large wetland in Korea.</title>
        <authorList>
            <person name="Baik K.S."/>
            <person name="Hwang Y.M."/>
            <person name="Choi J.S."/>
            <person name="Kwon J."/>
            <person name="Seong C.N."/>
        </authorList>
    </citation>
    <scope>NUCLEOTIDE SEQUENCE [LARGE SCALE GENOMIC DNA]</scope>
    <source>
        <strain evidence="2 3">04SU4-P</strain>
    </source>
</reference>
<dbReference type="CDD" id="cd00093">
    <property type="entry name" value="HTH_XRE"/>
    <property type="match status" value="1"/>
</dbReference>
<dbReference type="SUPFAM" id="SSF47413">
    <property type="entry name" value="lambda repressor-like DNA-binding domains"/>
    <property type="match status" value="1"/>
</dbReference>
<evidence type="ECO:0000259" key="1">
    <source>
        <dbReference type="PROSITE" id="PS50943"/>
    </source>
</evidence>
<dbReference type="InterPro" id="IPR001387">
    <property type="entry name" value="Cro/C1-type_HTH"/>
</dbReference>
<proteinExistence type="predicted"/>
<evidence type="ECO:0000313" key="2">
    <source>
        <dbReference type="EMBL" id="MDY0871469.1"/>
    </source>
</evidence>
<dbReference type="InterPro" id="IPR010982">
    <property type="entry name" value="Lambda_DNA-bd_dom_sf"/>
</dbReference>
<comment type="caution">
    <text evidence="2">The sequence shown here is derived from an EMBL/GenBank/DDBJ whole genome shotgun (WGS) entry which is preliminary data.</text>
</comment>
<protein>
    <recommendedName>
        <fullName evidence="1">HTH cro/C1-type domain-containing protein</fullName>
    </recommendedName>
</protein>